<proteinExistence type="predicted"/>
<dbReference type="PANTHER" id="PTHR36893">
    <property type="entry name" value="OS01G0275950 PROTEIN"/>
    <property type="match status" value="1"/>
</dbReference>
<evidence type="ECO:0000313" key="2">
    <source>
        <dbReference type="EMBL" id="KAK7281244.1"/>
    </source>
</evidence>
<gene>
    <name evidence="2" type="ORF">RIF29_09043</name>
</gene>
<organism evidence="2 3">
    <name type="scientific">Crotalaria pallida</name>
    <name type="common">Smooth rattlebox</name>
    <name type="synonym">Crotalaria striata</name>
    <dbReference type="NCBI Taxonomy" id="3830"/>
    <lineage>
        <taxon>Eukaryota</taxon>
        <taxon>Viridiplantae</taxon>
        <taxon>Streptophyta</taxon>
        <taxon>Embryophyta</taxon>
        <taxon>Tracheophyta</taxon>
        <taxon>Spermatophyta</taxon>
        <taxon>Magnoliopsida</taxon>
        <taxon>eudicotyledons</taxon>
        <taxon>Gunneridae</taxon>
        <taxon>Pentapetalae</taxon>
        <taxon>rosids</taxon>
        <taxon>fabids</taxon>
        <taxon>Fabales</taxon>
        <taxon>Fabaceae</taxon>
        <taxon>Papilionoideae</taxon>
        <taxon>50 kb inversion clade</taxon>
        <taxon>genistoids sensu lato</taxon>
        <taxon>core genistoids</taxon>
        <taxon>Crotalarieae</taxon>
        <taxon>Crotalaria</taxon>
    </lineage>
</organism>
<keyword evidence="1" id="KW-0812">Transmembrane</keyword>
<keyword evidence="1" id="KW-1133">Transmembrane helix</keyword>
<feature type="transmembrane region" description="Helical" evidence="1">
    <location>
        <begin position="6"/>
        <end position="28"/>
    </location>
</feature>
<evidence type="ECO:0000313" key="3">
    <source>
        <dbReference type="Proteomes" id="UP001372338"/>
    </source>
</evidence>
<dbReference type="Proteomes" id="UP001372338">
    <property type="component" value="Unassembled WGS sequence"/>
</dbReference>
<dbReference type="EMBL" id="JAYWIO010000002">
    <property type="protein sequence ID" value="KAK7281244.1"/>
    <property type="molecule type" value="Genomic_DNA"/>
</dbReference>
<evidence type="ECO:0000256" key="1">
    <source>
        <dbReference type="SAM" id="Phobius"/>
    </source>
</evidence>
<comment type="caution">
    <text evidence="2">The sequence shown here is derived from an EMBL/GenBank/DDBJ whole genome shotgun (WGS) entry which is preliminary data.</text>
</comment>
<dbReference type="AlphaFoldDB" id="A0AAN9IJH6"/>
<protein>
    <submittedName>
        <fullName evidence="2">Uncharacterized protein</fullName>
    </submittedName>
</protein>
<reference evidence="2 3" key="1">
    <citation type="submission" date="2024-01" db="EMBL/GenBank/DDBJ databases">
        <title>The genomes of 5 underutilized Papilionoideae crops provide insights into root nodulation and disease resistanc.</title>
        <authorList>
            <person name="Yuan L."/>
        </authorList>
    </citation>
    <scope>NUCLEOTIDE SEQUENCE [LARGE SCALE GENOMIC DNA]</scope>
    <source>
        <strain evidence="2">ZHUSHIDOU_FW_LH</strain>
        <tissue evidence="2">Leaf</tissue>
    </source>
</reference>
<accession>A0AAN9IJH6</accession>
<keyword evidence="3" id="KW-1185">Reference proteome</keyword>
<dbReference type="PANTHER" id="PTHR36893:SF1">
    <property type="entry name" value="BULB-TYPE LECTIN DOMAIN-CONTAINING PROTEIN"/>
    <property type="match status" value="1"/>
</dbReference>
<sequence length="147" mass="17717">MSMVHLIYGICILLSMNFSIVLSCASWCPHHQYFQQRNRRFEQKTDRFWKFSEQEETWVEVELPYDLVSCDYGECSEVNKREESFDQEHEFDEIKKSVENNKDAVLPLRKRISLTKMSETSIWVTGESGSIYERYWNLRLTYNVYRS</sequence>
<keyword evidence="1" id="KW-0472">Membrane</keyword>
<name>A0AAN9IJH6_CROPI</name>